<protein>
    <recommendedName>
        <fullName evidence="3">Nucleotide-diphospho-sugar transferase domain-containing protein</fullName>
    </recommendedName>
</protein>
<accession>A0ABY4WSU3</accession>
<keyword evidence="2" id="KW-1185">Reference proteome</keyword>
<dbReference type="EMBL" id="CP082275">
    <property type="protein sequence ID" value="USH02598.1"/>
    <property type="molecule type" value="Genomic_DNA"/>
</dbReference>
<evidence type="ECO:0000313" key="1">
    <source>
        <dbReference type="EMBL" id="USH02598.1"/>
    </source>
</evidence>
<dbReference type="RefSeq" id="WP_251877063.1">
    <property type="nucleotide sequence ID" value="NZ_CP082275.1"/>
</dbReference>
<dbReference type="InterPro" id="IPR029044">
    <property type="entry name" value="Nucleotide-diphossugar_trans"/>
</dbReference>
<evidence type="ECO:0000313" key="2">
    <source>
        <dbReference type="Proteomes" id="UP001056255"/>
    </source>
</evidence>
<reference evidence="1" key="1">
    <citation type="submission" date="2021-08" db="EMBL/GenBank/DDBJ databases">
        <authorList>
            <person name="Sakaguchi M."/>
            <person name="Kikuchi T."/>
            <person name="Urbanczyk H."/>
        </authorList>
    </citation>
    <scope>NUCLEOTIDE SEQUENCE</scope>
    <source>
        <strain evidence="1">020920N</strain>
    </source>
</reference>
<evidence type="ECO:0008006" key="3">
    <source>
        <dbReference type="Google" id="ProtNLM"/>
    </source>
</evidence>
<gene>
    <name evidence="1" type="ORF">K6Q96_00685</name>
</gene>
<name>A0ABY4WSU3_9GAMM</name>
<dbReference type="Proteomes" id="UP001056255">
    <property type="component" value="Chromosome I"/>
</dbReference>
<proteinExistence type="predicted"/>
<dbReference type="SUPFAM" id="SSF53448">
    <property type="entry name" value="Nucleotide-diphospho-sugar transferases"/>
    <property type="match status" value="1"/>
</dbReference>
<organism evidence="1 2">
    <name type="scientific">Grimontia kaedaensis</name>
    <dbReference type="NCBI Taxonomy" id="2872157"/>
    <lineage>
        <taxon>Bacteria</taxon>
        <taxon>Pseudomonadati</taxon>
        <taxon>Pseudomonadota</taxon>
        <taxon>Gammaproteobacteria</taxon>
        <taxon>Vibrionales</taxon>
        <taxon>Vibrionaceae</taxon>
        <taxon>Grimontia</taxon>
    </lineage>
</organism>
<sequence>MILTLLTFGDRLENHYQASFAILSFLKTPLIEKICVVTDRPQYYNYFGSYVDIIEINKEIMDEWRGEHDFFWRIKMKGVEAAILKNPNQNIMYIDSDTFYVHNLEQIVTGLNNGYSYMHEKEGTLSNSSSSTFLKMWKSLKGKTFSGITITDQSEMWNAGVIAISAQKARDTISLAISICDEICATNCTRRLVEQFAFSIALKSVGNLSSAETQIGHYWGNKEQWNAKITDFFMHSLLTDSNLENDIIRIKELQLDNLPTVYKEKSIKRKVHNLLDKLLPPKEVRHFCKQGAKRD</sequence>